<keyword evidence="3" id="KW-0396">Initiation factor</keyword>
<dbReference type="OrthoDB" id="2382881at2759"/>
<evidence type="ECO:0000313" key="3">
    <source>
        <dbReference type="EMBL" id="KEP53162.1"/>
    </source>
</evidence>
<gene>
    <name evidence="3" type="ORF">V565_034600</name>
</gene>
<sequence>MEDWPVDSRARNPPQNVTKRQGPRKVLPELSWDTPIIEGGTWSSSRISQVSSSRISWVNINSPVLRISTGNTRCIFPPTRHVSSVNDGLSFERRVLSMNAWLRSQKGVNDLEAIFLRETLEDNENYTNTVMGYDPYCSDLLAIDFLTKGHRKRAGVLAYPMGQNFDSLGASVLFDEKWGTVFSPAEKPGWKAPAPILQITNSNAVYKPSATSYTHAGCLFAIRTLFDITFVCIAPKPGATVIAKQSLVSSFGQADIGGRRPFDLTFNPHEKTHAGLVVSDIGATWRFGLDRKPSLLYSQPDDTTTRVGAYDIPYWGLRWGAHPETFLLGSRSMLSLYDKRTSKVASILPMVSETMTSFDILRKESFAQMFVAGTEHVILVDERMIGRPVVSWTHHRDTDMTLRIKALELDQKSVGLLTSKHSSFISVYDPLLSESGGLEGCDSYGLEWDSPNNCASASIAVYIPPTTARPTLFHLSNYGAIYRQDLGIGPCEASAERVVWEHELKNLAEKVELEHEQYDEEDLTKYQEANLRSKYEETFMSNNLGAGGPSVNDIVDLVPTAFQRANGPVDKPMILHDLIRMVGQEVTATLPRSLFASTRSLPLPKAGLLLKHITHLQSQSRKGVSWSYDLSRPQGHIWPALVPTPTVDDLIAFSVLDDVSEDTSNRDREARQEIALDLSLSTIVYSTTPFQPSRPRLPPAPIVQDDDDMLSVAASALTLEGIEPPHVQHVQPCPTQGLVDGKRGAEQRQSLVARLLASEWDPDSSPSDYEFHDPYNQDYDESMPAWKLMAQTKADKQSLERAKSRFLSSTTTAPARSVPLPFVQLSRNKPPVIPNPVNTRGIRQVESQPEPMPPNQTASGQPREPSSQMDGSSQMPSTQIVPGPFGARPGTNTALKKKKSRLPGF</sequence>
<evidence type="ECO:0000256" key="1">
    <source>
        <dbReference type="SAM" id="MobiDB-lite"/>
    </source>
</evidence>
<feature type="compositionally biased region" description="Polar residues" evidence="1">
    <location>
        <begin position="855"/>
        <end position="880"/>
    </location>
</feature>
<evidence type="ECO:0000313" key="4">
    <source>
        <dbReference type="Proteomes" id="UP000027456"/>
    </source>
</evidence>
<feature type="region of interest" description="Disordered" evidence="1">
    <location>
        <begin position="844"/>
        <end position="905"/>
    </location>
</feature>
<proteinExistence type="predicted"/>
<keyword evidence="4" id="KW-1185">Reference proteome</keyword>
<feature type="region of interest" description="Disordered" evidence="1">
    <location>
        <begin position="1"/>
        <end position="25"/>
    </location>
</feature>
<dbReference type="PANTHER" id="PTHR28221:SF2">
    <property type="entry name" value="RNA POLYMERASE I-SPECIFIC TRANSCRIPTION INITIATION FACTOR RRN6"/>
    <property type="match status" value="1"/>
</dbReference>
<organism evidence="3 4">
    <name type="scientific">Rhizoctonia solani 123E</name>
    <dbReference type="NCBI Taxonomy" id="1423351"/>
    <lineage>
        <taxon>Eukaryota</taxon>
        <taxon>Fungi</taxon>
        <taxon>Dikarya</taxon>
        <taxon>Basidiomycota</taxon>
        <taxon>Agaricomycotina</taxon>
        <taxon>Agaricomycetes</taxon>
        <taxon>Cantharellales</taxon>
        <taxon>Ceratobasidiaceae</taxon>
        <taxon>Rhizoctonia</taxon>
    </lineage>
</organism>
<dbReference type="InterPro" id="IPR019350">
    <property type="entry name" value="RNA_pol_I-sp_TIF_RRN6-like"/>
</dbReference>
<dbReference type="STRING" id="1423351.A0A074STA8"/>
<dbReference type="PANTHER" id="PTHR28221">
    <property type="entry name" value="RNA POLYMERASE I-SPECIFIC TRANSCRIPTION INITIATION FACTOR RRN6"/>
    <property type="match status" value="1"/>
</dbReference>
<dbReference type="Pfam" id="PF20639">
    <property type="entry name" value="Rrn6_K-rich"/>
    <property type="match status" value="1"/>
</dbReference>
<comment type="caution">
    <text evidence="3">The sequence shown here is derived from an EMBL/GenBank/DDBJ whole genome shotgun (WGS) entry which is preliminary data.</text>
</comment>
<accession>A0A074STA8</accession>
<dbReference type="AlphaFoldDB" id="A0A074STA8"/>
<dbReference type="Proteomes" id="UP000027456">
    <property type="component" value="Unassembled WGS sequence"/>
</dbReference>
<feature type="domain" description="RRN6 K-rich C-terminal" evidence="2">
    <location>
        <begin position="756"/>
        <end position="905"/>
    </location>
</feature>
<feature type="compositionally biased region" description="Basic and acidic residues" evidence="1">
    <location>
        <begin position="1"/>
        <end position="10"/>
    </location>
</feature>
<evidence type="ECO:0000259" key="2">
    <source>
        <dbReference type="Pfam" id="PF20639"/>
    </source>
</evidence>
<dbReference type="HOGENOM" id="CLU_007284_0_0_1"/>
<reference evidence="3 4" key="1">
    <citation type="submission" date="2013-12" db="EMBL/GenBank/DDBJ databases">
        <authorList>
            <person name="Cubeta M."/>
            <person name="Pakala S."/>
            <person name="Fedorova N."/>
            <person name="Thomas E."/>
            <person name="Dean R."/>
            <person name="Jabaji S."/>
            <person name="Neate S."/>
            <person name="Toda T."/>
            <person name="Tavantzis S."/>
            <person name="Vilgalys R."/>
            <person name="Bharathan N."/>
            <person name="Pakala S."/>
            <person name="Losada L.S."/>
            <person name="Zafar N."/>
            <person name="Nierman W."/>
        </authorList>
    </citation>
    <scope>NUCLEOTIDE SEQUENCE [LARGE SCALE GENOMIC DNA]</scope>
    <source>
        <strain evidence="3 4">123E</strain>
    </source>
</reference>
<dbReference type="EMBL" id="AZST01000071">
    <property type="protein sequence ID" value="KEP53162.1"/>
    <property type="molecule type" value="Genomic_DNA"/>
</dbReference>
<protein>
    <submittedName>
        <fullName evidence="3">RNA polymerase I-specific transcription-initiation factor</fullName>
    </submittedName>
</protein>
<feature type="compositionally biased region" description="Basic residues" evidence="1">
    <location>
        <begin position="895"/>
        <end position="905"/>
    </location>
</feature>
<dbReference type="GO" id="GO:0003743">
    <property type="term" value="F:translation initiation factor activity"/>
    <property type="evidence" value="ECO:0007669"/>
    <property type="project" value="UniProtKB-KW"/>
</dbReference>
<name>A0A074STA8_9AGAM</name>
<dbReference type="InterPro" id="IPR048536">
    <property type="entry name" value="Rrn6_K-rich"/>
</dbReference>
<keyword evidence="3" id="KW-0648">Protein biosynthesis</keyword>